<dbReference type="PROSITE" id="PS50181">
    <property type="entry name" value="FBOX"/>
    <property type="match status" value="1"/>
</dbReference>
<gene>
    <name evidence="2" type="ORF">AMORRO_LOCUS8128</name>
</gene>
<dbReference type="Pfam" id="PF00646">
    <property type="entry name" value="F-box"/>
    <property type="match status" value="1"/>
</dbReference>
<proteinExistence type="predicted"/>
<feature type="domain" description="F-box" evidence="1">
    <location>
        <begin position="18"/>
        <end position="70"/>
    </location>
</feature>
<dbReference type="CDD" id="cd09917">
    <property type="entry name" value="F-box_SF"/>
    <property type="match status" value="1"/>
</dbReference>
<evidence type="ECO:0000259" key="1">
    <source>
        <dbReference type="PROSITE" id="PS50181"/>
    </source>
</evidence>
<name>A0A9N9GKR1_9GLOM</name>
<dbReference type="AlphaFoldDB" id="A0A9N9GKR1"/>
<organism evidence="2 3">
    <name type="scientific">Acaulospora morrowiae</name>
    <dbReference type="NCBI Taxonomy" id="94023"/>
    <lineage>
        <taxon>Eukaryota</taxon>
        <taxon>Fungi</taxon>
        <taxon>Fungi incertae sedis</taxon>
        <taxon>Mucoromycota</taxon>
        <taxon>Glomeromycotina</taxon>
        <taxon>Glomeromycetes</taxon>
        <taxon>Diversisporales</taxon>
        <taxon>Acaulosporaceae</taxon>
        <taxon>Acaulospora</taxon>
    </lineage>
</organism>
<dbReference type="Gene3D" id="1.20.1280.50">
    <property type="match status" value="1"/>
</dbReference>
<dbReference type="InterPro" id="IPR001810">
    <property type="entry name" value="F-box_dom"/>
</dbReference>
<reference evidence="2" key="1">
    <citation type="submission" date="2021-06" db="EMBL/GenBank/DDBJ databases">
        <authorList>
            <person name="Kallberg Y."/>
            <person name="Tangrot J."/>
            <person name="Rosling A."/>
        </authorList>
    </citation>
    <scope>NUCLEOTIDE SEQUENCE</scope>
    <source>
        <strain evidence="2">CL551</strain>
    </source>
</reference>
<dbReference type="InterPro" id="IPR036047">
    <property type="entry name" value="F-box-like_dom_sf"/>
</dbReference>
<evidence type="ECO:0000313" key="2">
    <source>
        <dbReference type="EMBL" id="CAG8608948.1"/>
    </source>
</evidence>
<dbReference type="SUPFAM" id="SSF81383">
    <property type="entry name" value="F-box domain"/>
    <property type="match status" value="1"/>
</dbReference>
<dbReference type="OrthoDB" id="2322499at2759"/>
<accession>A0A9N9GKR1</accession>
<protein>
    <submittedName>
        <fullName evidence="2">8966_t:CDS:1</fullName>
    </submittedName>
</protein>
<comment type="caution">
    <text evidence="2">The sequence shown here is derived from an EMBL/GenBank/DDBJ whole genome shotgun (WGS) entry which is preliminary data.</text>
</comment>
<keyword evidence="3" id="KW-1185">Reference proteome</keyword>
<evidence type="ECO:0000313" key="3">
    <source>
        <dbReference type="Proteomes" id="UP000789342"/>
    </source>
</evidence>
<dbReference type="Proteomes" id="UP000789342">
    <property type="component" value="Unassembled WGS sequence"/>
</dbReference>
<sequence>MPKFYRKYNPQKHNIISECRISNIPCEIFIDICRYIPPIDLVTLSKVCKKFRRWLVAPSSFGTEQIWRTSRSIFLPTLRSPPCGISEQCYVFLNLIELGCQFCSIGRIVSQGELPTEAPVKVYWMFRVRCCKNCFLERVITANQIKEEKYVLDVALSGVPYLVHINRPHVYWKKDVDAAIQEYSRIDKKDLVSWQNEKIRKLEKHNMITAFCNDTHHLKLLDKLRRKQRLKSIIRNLSTFVPNDANRTHLEVEVELRRCPTHKKYASSEVIKLFTEDHWNRFQEIIYSEYNAKREYAALRARQYELFLKVYSLIPSKYSMNDPIVQYLCHCPSFKKLPSHQDVITPWDNNFLDTEFIPLLAQEASNIARNNLRIPPITTVDGMKKLRLMNRCAFLCKLCIGISCNEGNEKKKTCLGLFDYKDLVLHLKIRHAVQKIVDKEMVAVDFLEIGKQYLKRNSYIVCFFFPLQNIPFRQ</sequence>
<dbReference type="EMBL" id="CAJVPV010006698">
    <property type="protein sequence ID" value="CAG8608948.1"/>
    <property type="molecule type" value="Genomic_DNA"/>
</dbReference>